<sequence>MGCCNKRCFAVDLVNQIPDAERRHEFYQQIFKNQQFEEIFKLYKGDIRRAKMPRKDLNSQYSNASKSGTTNNSSISSLYESMESLNESEENTKSSGKYDLPPSQSSGASESEIESVKSFKLEKPHAIEILVCRFVILESSYFSTIKRHRFEEEYQTKVPILAAVEMLMGISAGYVSSFFACGGIVL</sequence>
<dbReference type="AlphaFoldDB" id="A0A914YC79"/>
<name>A0A914YC79_9BILA</name>
<feature type="region of interest" description="Disordered" evidence="1">
    <location>
        <begin position="89"/>
        <end position="110"/>
    </location>
</feature>
<accession>A0A914YC79</accession>
<protein>
    <submittedName>
        <fullName evidence="3">Uncharacterized protein</fullName>
    </submittedName>
</protein>
<evidence type="ECO:0000313" key="2">
    <source>
        <dbReference type="Proteomes" id="UP000887577"/>
    </source>
</evidence>
<dbReference type="Proteomes" id="UP000887577">
    <property type="component" value="Unplaced"/>
</dbReference>
<reference evidence="3" key="1">
    <citation type="submission" date="2022-11" db="UniProtKB">
        <authorList>
            <consortium name="WormBaseParasite"/>
        </authorList>
    </citation>
    <scope>IDENTIFICATION</scope>
</reference>
<keyword evidence="2" id="KW-1185">Reference proteome</keyword>
<feature type="region of interest" description="Disordered" evidence="1">
    <location>
        <begin position="54"/>
        <end position="74"/>
    </location>
</feature>
<feature type="compositionally biased region" description="Polar residues" evidence="1">
    <location>
        <begin position="58"/>
        <end position="72"/>
    </location>
</feature>
<evidence type="ECO:0000256" key="1">
    <source>
        <dbReference type="SAM" id="MobiDB-lite"/>
    </source>
</evidence>
<proteinExistence type="predicted"/>
<organism evidence="2 3">
    <name type="scientific">Panagrolaimus superbus</name>
    <dbReference type="NCBI Taxonomy" id="310955"/>
    <lineage>
        <taxon>Eukaryota</taxon>
        <taxon>Metazoa</taxon>
        <taxon>Ecdysozoa</taxon>
        <taxon>Nematoda</taxon>
        <taxon>Chromadorea</taxon>
        <taxon>Rhabditida</taxon>
        <taxon>Tylenchina</taxon>
        <taxon>Panagrolaimomorpha</taxon>
        <taxon>Panagrolaimoidea</taxon>
        <taxon>Panagrolaimidae</taxon>
        <taxon>Panagrolaimus</taxon>
    </lineage>
</organism>
<dbReference type="WBParaSite" id="PSU_v2.g15083.t1">
    <property type="protein sequence ID" value="PSU_v2.g15083.t1"/>
    <property type="gene ID" value="PSU_v2.g15083"/>
</dbReference>
<evidence type="ECO:0000313" key="3">
    <source>
        <dbReference type="WBParaSite" id="PSU_v2.g15083.t1"/>
    </source>
</evidence>